<evidence type="ECO:0000259" key="4">
    <source>
        <dbReference type="PROSITE" id="PS50237"/>
    </source>
</evidence>
<comment type="caution">
    <text evidence="3">Lacks conserved residue(s) required for the propagation of feature annotation.</text>
</comment>
<feature type="domain" description="HECT" evidence="4">
    <location>
        <begin position="218"/>
        <end position="262"/>
    </location>
</feature>
<keyword evidence="2 3" id="KW-0833">Ubl conjugation pathway</keyword>
<evidence type="ECO:0000256" key="2">
    <source>
        <dbReference type="ARBA" id="ARBA00022786"/>
    </source>
</evidence>
<evidence type="ECO:0000256" key="1">
    <source>
        <dbReference type="ARBA" id="ARBA00022679"/>
    </source>
</evidence>
<evidence type="ECO:0000313" key="6">
    <source>
        <dbReference type="Proteomes" id="UP001369086"/>
    </source>
</evidence>
<dbReference type="InterPro" id="IPR000569">
    <property type="entry name" value="HECT_dom"/>
</dbReference>
<protein>
    <submittedName>
        <fullName evidence="5">G2/M phase-specific E3 ubiquitin-protein ligase-like isoform X1</fullName>
    </submittedName>
</protein>
<dbReference type="EMBL" id="JAHFZB010000022">
    <property type="protein sequence ID" value="KAK6476627.1"/>
    <property type="molecule type" value="Genomic_DNA"/>
</dbReference>
<evidence type="ECO:0000313" key="5">
    <source>
        <dbReference type="EMBL" id="KAK6476627.1"/>
    </source>
</evidence>
<evidence type="ECO:0000256" key="3">
    <source>
        <dbReference type="PROSITE-ProRule" id="PRU00104"/>
    </source>
</evidence>
<dbReference type="InterPro" id="IPR035983">
    <property type="entry name" value="Hect_E3_ubiquitin_ligase"/>
</dbReference>
<reference evidence="5 6" key="1">
    <citation type="submission" date="2021-05" db="EMBL/GenBank/DDBJ databases">
        <authorList>
            <person name="Zahm M."/>
            <person name="Klopp C."/>
            <person name="Cabau C."/>
            <person name="Kuhl H."/>
            <person name="Suciu R."/>
            <person name="Ciorpac M."/>
            <person name="Holostenco D."/>
            <person name="Gessner J."/>
            <person name="Wuertz S."/>
            <person name="Hohne C."/>
            <person name="Stock M."/>
            <person name="Gislard M."/>
            <person name="Lluch J."/>
            <person name="Milhes M."/>
            <person name="Lampietro C."/>
            <person name="Lopez Roques C."/>
            <person name="Donnadieu C."/>
            <person name="Du K."/>
            <person name="Schartl M."/>
            <person name="Guiguen Y."/>
        </authorList>
    </citation>
    <scope>NUCLEOTIDE SEQUENCE [LARGE SCALE GENOMIC DNA]</scope>
    <source>
        <strain evidence="5">Hh-F2</strain>
        <tissue evidence="5">Blood</tissue>
    </source>
</reference>
<keyword evidence="6" id="KW-1185">Reference proteome</keyword>
<dbReference type="PROSITE" id="PS50237">
    <property type="entry name" value="HECT"/>
    <property type="match status" value="1"/>
</dbReference>
<name>A0ABR0YVK3_HUSHU</name>
<dbReference type="Proteomes" id="UP001369086">
    <property type="component" value="Unassembled WGS sequence"/>
</dbReference>
<keyword evidence="1" id="KW-0808">Transferase</keyword>
<accession>A0ABR0YVK3</accession>
<dbReference type="Gene3D" id="3.90.1750.10">
    <property type="entry name" value="Hect, E3 ligase catalytic domains"/>
    <property type="match status" value="1"/>
</dbReference>
<organism evidence="5 6">
    <name type="scientific">Huso huso</name>
    <name type="common">Beluga</name>
    <name type="synonym">Acipenser huso</name>
    <dbReference type="NCBI Taxonomy" id="61971"/>
    <lineage>
        <taxon>Eukaryota</taxon>
        <taxon>Metazoa</taxon>
        <taxon>Chordata</taxon>
        <taxon>Craniata</taxon>
        <taxon>Vertebrata</taxon>
        <taxon>Euteleostomi</taxon>
        <taxon>Actinopterygii</taxon>
        <taxon>Chondrostei</taxon>
        <taxon>Acipenseriformes</taxon>
        <taxon>Acipenseridae</taxon>
        <taxon>Huso</taxon>
    </lineage>
</organism>
<proteinExistence type="predicted"/>
<comment type="caution">
    <text evidence="5">The sequence shown here is derived from an EMBL/GenBank/DDBJ whole genome shotgun (WGS) entry which is preliminary data.</text>
</comment>
<sequence>MNKIFKQRSVYIRPSVEILDLQRLDQQPEDWDKTNVPDNSQDPNCIREKTLVADEILGYSSEPVTSNPDGLHNAGIAFPNYLGLDSNDVHAVQNVCVSADSVLTQTPVSFGVEASKIHTTLFQSTSAMTLETKVLEKEGSDCYKQYTSLIYDCIELNSSSDEEGVQFAENSSVCSHDGDQVTLHDVITNLALQIDEDAVSKFHIDRINIWDGALRGFKRKTYKPENRMSVMFTDSDGNSEGAVDRGGPTREFLTLLMQTLQNSKIFEGSEDWKNLTCDSQALRDDDYFLAGRIIAVSLVHGGPSPNFFSRTLYDSLAYDPQHVTPSVKDICDRDIAEIILEMENLSTLEGLKDVAAKHCNLLHVAGCYCYLQHLQDRDVLVQDFMKWYVCGRTRNSLERLKEGLKTLGVLDAIVAHPVLFANSFCWREEVLTSEQFSELFKISFSTAGSNKRREEQRIVGYWRDYLQDVEDVESNVSLRQILAFIT</sequence>
<gene>
    <name evidence="5" type="ORF">HHUSO_G23076</name>
</gene>
<dbReference type="SUPFAM" id="SSF56204">
    <property type="entry name" value="Hect, E3 ligase catalytic domain"/>
    <property type="match status" value="1"/>
</dbReference>